<dbReference type="PROSITE" id="PS51084">
    <property type="entry name" value="HIT_2"/>
    <property type="match status" value="1"/>
</dbReference>
<sequence>MPNNSYRDKRIMDDCIFCKIVKGEIPSYRVYEDDDILAMLDINPFSKGHLLVLPKEHFENIYDIPTELFSKLMTKSKKIAEVLKEKLNPEGMILQQNSGEKAGQSVHHIHIHLKPVYKDTDIPAEKHLRQELTQEELQEIHSLLLLEEL</sequence>
<dbReference type="PANTHER" id="PTHR46648:SF1">
    <property type="entry name" value="ADENOSINE 5'-MONOPHOSPHORAMIDASE HNT1"/>
    <property type="match status" value="1"/>
</dbReference>
<evidence type="ECO:0000313" key="6">
    <source>
        <dbReference type="Proteomes" id="UP000576550"/>
    </source>
</evidence>
<name>A0A832R9R8_9BACT</name>
<dbReference type="SUPFAM" id="SSF54197">
    <property type="entry name" value="HIT-like"/>
    <property type="match status" value="1"/>
</dbReference>
<dbReference type="GO" id="GO:0009117">
    <property type="term" value="P:nucleotide metabolic process"/>
    <property type="evidence" value="ECO:0007669"/>
    <property type="project" value="TreeGrafter"/>
</dbReference>
<dbReference type="Proteomes" id="UP000576550">
    <property type="component" value="Unassembled WGS sequence"/>
</dbReference>
<dbReference type="Gene3D" id="3.30.428.10">
    <property type="entry name" value="HIT-like"/>
    <property type="match status" value="1"/>
</dbReference>
<reference evidence="5 6" key="1">
    <citation type="journal article" date="2020" name="Biotechnol. Biofuels">
        <title>New insights from the biogas microbiome by comprehensive genome-resolved metagenomics of nearly 1600 species originating from multiple anaerobic digesters.</title>
        <authorList>
            <person name="Campanaro S."/>
            <person name="Treu L."/>
            <person name="Rodriguez-R L.M."/>
            <person name="Kovalovszki A."/>
            <person name="Ziels R.M."/>
            <person name="Maus I."/>
            <person name="Zhu X."/>
            <person name="Kougias P.G."/>
            <person name="Basile A."/>
            <person name="Luo G."/>
            <person name="Schluter A."/>
            <person name="Konstantinidis K.T."/>
            <person name="Angelidaki I."/>
        </authorList>
    </citation>
    <scope>NUCLEOTIDE SEQUENCE [LARGE SCALE GENOMIC DNA]</scope>
    <source>
        <strain evidence="5">AS05jafATM_89</strain>
    </source>
</reference>
<dbReference type="PRINTS" id="PR00332">
    <property type="entry name" value="HISTRIAD"/>
</dbReference>
<dbReference type="AlphaFoldDB" id="A0A832R9R8"/>
<dbReference type="CDD" id="cd01277">
    <property type="entry name" value="HINT_subgroup"/>
    <property type="match status" value="1"/>
</dbReference>
<comment type="caution">
    <text evidence="5">The sequence shown here is derived from an EMBL/GenBank/DDBJ whole genome shotgun (WGS) entry which is preliminary data.</text>
</comment>
<dbReference type="PANTHER" id="PTHR46648">
    <property type="entry name" value="HIT FAMILY PROTEIN 1"/>
    <property type="match status" value="1"/>
</dbReference>
<organism evidence="5 6">
    <name type="scientific">Candidatus Dojkabacteria bacterium</name>
    <dbReference type="NCBI Taxonomy" id="2099670"/>
    <lineage>
        <taxon>Bacteria</taxon>
        <taxon>Candidatus Dojkabacteria</taxon>
    </lineage>
</organism>
<dbReference type="Pfam" id="PF01230">
    <property type="entry name" value="HIT"/>
    <property type="match status" value="1"/>
</dbReference>
<dbReference type="GO" id="GO:0003824">
    <property type="term" value="F:catalytic activity"/>
    <property type="evidence" value="ECO:0007669"/>
    <property type="project" value="InterPro"/>
</dbReference>
<evidence type="ECO:0000313" key="5">
    <source>
        <dbReference type="EMBL" id="HHX99242.1"/>
    </source>
</evidence>
<protein>
    <submittedName>
        <fullName evidence="5">HIT family protein</fullName>
    </submittedName>
</protein>
<feature type="active site" description="Tele-AMP-histidine intermediate" evidence="1">
    <location>
        <position position="110"/>
    </location>
</feature>
<proteinExistence type="predicted"/>
<evidence type="ECO:0000259" key="4">
    <source>
        <dbReference type="PROSITE" id="PS51084"/>
    </source>
</evidence>
<feature type="short sequence motif" description="Histidine triad motif" evidence="2 3">
    <location>
        <begin position="108"/>
        <end position="112"/>
    </location>
</feature>
<dbReference type="InterPro" id="IPR001310">
    <property type="entry name" value="Histidine_triad_HIT"/>
</dbReference>
<dbReference type="InterPro" id="IPR036265">
    <property type="entry name" value="HIT-like_sf"/>
</dbReference>
<evidence type="ECO:0000256" key="1">
    <source>
        <dbReference type="PIRSR" id="PIRSR601310-1"/>
    </source>
</evidence>
<dbReference type="InterPro" id="IPR011146">
    <property type="entry name" value="HIT-like"/>
</dbReference>
<accession>A0A832R9R8</accession>
<evidence type="ECO:0000256" key="2">
    <source>
        <dbReference type="PIRSR" id="PIRSR601310-3"/>
    </source>
</evidence>
<feature type="domain" description="HIT" evidence="4">
    <location>
        <begin position="16"/>
        <end position="124"/>
    </location>
</feature>
<evidence type="ECO:0000256" key="3">
    <source>
        <dbReference type="PROSITE-ProRule" id="PRU00464"/>
    </source>
</evidence>
<dbReference type="EMBL" id="DUTP01000002">
    <property type="protein sequence ID" value="HHX99242.1"/>
    <property type="molecule type" value="Genomic_DNA"/>
</dbReference>
<gene>
    <name evidence="5" type="ORF">GX533_00970</name>
</gene>
<dbReference type="InterPro" id="IPR039384">
    <property type="entry name" value="HINT"/>
</dbReference>